<dbReference type="GO" id="GO:0003676">
    <property type="term" value="F:nucleic acid binding"/>
    <property type="evidence" value="ECO:0007669"/>
    <property type="project" value="InterPro"/>
</dbReference>
<protein>
    <recommendedName>
        <fullName evidence="4">RRM domain-containing protein</fullName>
    </recommendedName>
</protein>
<evidence type="ECO:0000313" key="3">
    <source>
        <dbReference type="Proteomes" id="UP000193944"/>
    </source>
</evidence>
<sequence length="504" mass="59102">MDNDSIEDILKRQGEYLNMEININNDSKSAMVYYQTPEAAFETQRLMNNGKIGDNRILVELVKSIISSSCLWIGYINFYDINVEALVDKLNTFGKIIEMEIFENNMSLYINFDNVKSAVDLKNEISKNSFYNEFGISKAEYCYSIKQDYNFELFEEHHLESSDIKRKYESLEDNSDISNKKVKVENSDQIDNISHKKEENNSDNNKTKKEEVKHESSSKPRRIRTKQERYKGSQFYWSSENDNKIKTNMENKVDTSIKNETSNNNNDDDDDNNNNNNNNNNIKNESNKSVKDESDKDVKEESNNKIDVKNENEDMSVILDEPKPFNRMKNALEHKEKKFKCEISYKNKIGLKMIIHYIDGDMDKPQQVFGDNETIVFKKKRSMEKDTEFIDNMTKRLGFNGDPSWSFCIGYIDDEGDYTKKMKNDFDNIDILNDEFNKNSQFLIAKLGNSDTCVTLFPNSYKCKNIMEQVFVEETYKEKVIMSGLDKWPFFMFVIFDPKSKFSQ</sequence>
<evidence type="ECO:0000313" key="2">
    <source>
        <dbReference type="EMBL" id="ORX76014.1"/>
    </source>
</evidence>
<dbReference type="SUPFAM" id="SSF54928">
    <property type="entry name" value="RNA-binding domain, RBD"/>
    <property type="match status" value="1"/>
</dbReference>
<reference evidence="2 3" key="1">
    <citation type="submission" date="2016-08" db="EMBL/GenBank/DDBJ databases">
        <title>A Parts List for Fungal Cellulosomes Revealed by Comparative Genomics.</title>
        <authorList>
            <consortium name="DOE Joint Genome Institute"/>
            <person name="Haitjema C.H."/>
            <person name="Gilmore S.P."/>
            <person name="Henske J.K."/>
            <person name="Solomon K.V."/>
            <person name="De Groot R."/>
            <person name="Kuo A."/>
            <person name="Mondo S.J."/>
            <person name="Salamov A.A."/>
            <person name="Labutti K."/>
            <person name="Zhao Z."/>
            <person name="Chiniquy J."/>
            <person name="Barry K."/>
            <person name="Brewer H.M."/>
            <person name="Purvine S.O."/>
            <person name="Wright A.T."/>
            <person name="Boxma B."/>
            <person name="Van Alen T."/>
            <person name="Hackstein J.H."/>
            <person name="Baker S.E."/>
            <person name="Grigoriev I.V."/>
            <person name="O'Malley M.A."/>
        </authorList>
    </citation>
    <scope>NUCLEOTIDE SEQUENCE [LARGE SCALE GENOMIC DNA]</scope>
    <source>
        <strain evidence="2 3">S4</strain>
    </source>
</reference>
<keyword evidence="3" id="KW-1185">Reference proteome</keyword>
<gene>
    <name evidence="2" type="ORF">BCR32DRAFT_329552</name>
</gene>
<name>A0A1Y1WSA5_9FUNG</name>
<dbReference type="OrthoDB" id="439808at2759"/>
<accession>A0A1Y1WSA5</accession>
<evidence type="ECO:0000256" key="1">
    <source>
        <dbReference type="SAM" id="MobiDB-lite"/>
    </source>
</evidence>
<dbReference type="InterPro" id="IPR035979">
    <property type="entry name" value="RBD_domain_sf"/>
</dbReference>
<dbReference type="AlphaFoldDB" id="A0A1Y1WSA5"/>
<dbReference type="CDD" id="cd00590">
    <property type="entry name" value="RRM_SF"/>
    <property type="match status" value="1"/>
</dbReference>
<reference evidence="2 3" key="2">
    <citation type="submission" date="2016-08" db="EMBL/GenBank/DDBJ databases">
        <title>Pervasive Adenine N6-methylation of Active Genes in Fungi.</title>
        <authorList>
            <consortium name="DOE Joint Genome Institute"/>
            <person name="Mondo S.J."/>
            <person name="Dannebaum R.O."/>
            <person name="Kuo R.C."/>
            <person name="Labutti K."/>
            <person name="Haridas S."/>
            <person name="Kuo A."/>
            <person name="Salamov A."/>
            <person name="Ahrendt S.R."/>
            <person name="Lipzen A."/>
            <person name="Sullivan W."/>
            <person name="Andreopoulos W.B."/>
            <person name="Clum A."/>
            <person name="Lindquist E."/>
            <person name="Daum C."/>
            <person name="Ramamoorthy G.K."/>
            <person name="Gryganskyi A."/>
            <person name="Culley D."/>
            <person name="Magnuson J.K."/>
            <person name="James T.Y."/>
            <person name="O'Malley M.A."/>
            <person name="Stajich J.E."/>
            <person name="Spatafora J.W."/>
            <person name="Visel A."/>
            <person name="Grigoriev I.V."/>
        </authorList>
    </citation>
    <scope>NUCLEOTIDE SEQUENCE [LARGE SCALE GENOMIC DNA]</scope>
    <source>
        <strain evidence="2 3">S4</strain>
    </source>
</reference>
<feature type="compositionally biased region" description="Basic and acidic residues" evidence="1">
    <location>
        <begin position="193"/>
        <end position="218"/>
    </location>
</feature>
<dbReference type="Gene3D" id="3.30.70.330">
    <property type="match status" value="1"/>
</dbReference>
<dbReference type="STRING" id="1754192.A0A1Y1WSA5"/>
<feature type="region of interest" description="Disordered" evidence="1">
    <location>
        <begin position="179"/>
        <end position="230"/>
    </location>
</feature>
<proteinExistence type="predicted"/>
<organism evidence="2 3">
    <name type="scientific">Anaeromyces robustus</name>
    <dbReference type="NCBI Taxonomy" id="1754192"/>
    <lineage>
        <taxon>Eukaryota</taxon>
        <taxon>Fungi</taxon>
        <taxon>Fungi incertae sedis</taxon>
        <taxon>Chytridiomycota</taxon>
        <taxon>Chytridiomycota incertae sedis</taxon>
        <taxon>Neocallimastigomycetes</taxon>
        <taxon>Neocallimastigales</taxon>
        <taxon>Neocallimastigaceae</taxon>
        <taxon>Anaeromyces</taxon>
    </lineage>
</organism>
<evidence type="ECO:0008006" key="4">
    <source>
        <dbReference type="Google" id="ProtNLM"/>
    </source>
</evidence>
<dbReference type="Proteomes" id="UP000193944">
    <property type="component" value="Unassembled WGS sequence"/>
</dbReference>
<feature type="compositionally biased region" description="Basic and acidic residues" evidence="1">
    <location>
        <begin position="285"/>
        <end position="312"/>
    </location>
</feature>
<comment type="caution">
    <text evidence="2">The sequence shown here is derived from an EMBL/GenBank/DDBJ whole genome shotgun (WGS) entry which is preliminary data.</text>
</comment>
<dbReference type="InterPro" id="IPR012677">
    <property type="entry name" value="Nucleotide-bd_a/b_plait_sf"/>
</dbReference>
<feature type="region of interest" description="Disordered" evidence="1">
    <location>
        <begin position="257"/>
        <end position="315"/>
    </location>
</feature>
<dbReference type="EMBL" id="MCFG01000323">
    <property type="protein sequence ID" value="ORX76014.1"/>
    <property type="molecule type" value="Genomic_DNA"/>
</dbReference>